<keyword evidence="9" id="KW-0378">Hydrolase</keyword>
<evidence type="ECO:0000256" key="12">
    <source>
        <dbReference type="NCBIfam" id="TIGR02414"/>
    </source>
</evidence>
<dbReference type="Gene3D" id="2.60.40.1840">
    <property type="match status" value="1"/>
</dbReference>
<evidence type="ECO:0000259" key="14">
    <source>
        <dbReference type="Pfam" id="PF11940"/>
    </source>
</evidence>
<dbReference type="InterPro" id="IPR035414">
    <property type="entry name" value="Peptidase_M1_pepN_Ig-like"/>
</dbReference>
<dbReference type="InterPro" id="IPR038438">
    <property type="entry name" value="PepN_Ig-like_sf"/>
</dbReference>
<name>A0A1W9HY01_9HYPH</name>
<dbReference type="Gene3D" id="1.25.50.10">
    <property type="entry name" value="Peptidase M1, alanyl aminopeptidase, C-terminal domain"/>
    <property type="match status" value="1"/>
</dbReference>
<dbReference type="PANTHER" id="PTHR46322:SF1">
    <property type="entry name" value="PUROMYCIN-SENSITIVE AMINOPEPTIDASE"/>
    <property type="match status" value="1"/>
</dbReference>
<dbReference type="Gene3D" id="3.30.2010.30">
    <property type="match status" value="1"/>
</dbReference>
<dbReference type="SUPFAM" id="SSF63737">
    <property type="entry name" value="Leukotriene A4 hydrolase N-terminal domain"/>
    <property type="match status" value="1"/>
</dbReference>
<comment type="cofactor">
    <cofactor evidence="2">
        <name>Zn(2+)</name>
        <dbReference type="ChEBI" id="CHEBI:29105"/>
    </cofactor>
</comment>
<dbReference type="EMBL" id="LWDL01000016">
    <property type="protein sequence ID" value="OQW52084.1"/>
    <property type="molecule type" value="Genomic_DNA"/>
</dbReference>
<dbReference type="PANTHER" id="PTHR46322">
    <property type="entry name" value="PUROMYCIN-SENSITIVE AMINOPEPTIDASE"/>
    <property type="match status" value="1"/>
</dbReference>
<dbReference type="STRING" id="1827387.A4S15_09720"/>
<comment type="caution">
    <text evidence="17">The sequence shown here is derived from an EMBL/GenBank/DDBJ whole genome shotgun (WGS) entry which is preliminary data.</text>
</comment>
<dbReference type="GO" id="GO:0016285">
    <property type="term" value="F:alanyl aminopeptidase activity"/>
    <property type="evidence" value="ECO:0007669"/>
    <property type="project" value="UniProtKB-EC"/>
</dbReference>
<dbReference type="Gene3D" id="2.60.40.1730">
    <property type="entry name" value="tricorn interacting facor f3 domain"/>
    <property type="match status" value="1"/>
</dbReference>
<evidence type="ECO:0000259" key="13">
    <source>
        <dbReference type="Pfam" id="PF01433"/>
    </source>
</evidence>
<proteinExistence type="inferred from homology"/>
<dbReference type="InterPro" id="IPR024601">
    <property type="entry name" value="Peptidase_M1_pepN_C"/>
</dbReference>
<organism evidence="17 18">
    <name type="scientific">Candidatus Raskinella chloraquaticus</name>
    <dbReference type="NCBI Taxonomy" id="1951219"/>
    <lineage>
        <taxon>Bacteria</taxon>
        <taxon>Pseudomonadati</taxon>
        <taxon>Pseudomonadota</taxon>
        <taxon>Alphaproteobacteria</taxon>
        <taxon>Hyphomicrobiales</taxon>
        <taxon>Phreatobacteraceae</taxon>
        <taxon>Candidatus Raskinella</taxon>
    </lineage>
</organism>
<evidence type="ECO:0000256" key="2">
    <source>
        <dbReference type="ARBA" id="ARBA00001947"/>
    </source>
</evidence>
<dbReference type="Pfam" id="PF11940">
    <property type="entry name" value="DUF3458"/>
    <property type="match status" value="1"/>
</dbReference>
<dbReference type="InterPro" id="IPR027268">
    <property type="entry name" value="Peptidase_M4/M1_CTD_sf"/>
</dbReference>
<reference evidence="17 18" key="1">
    <citation type="journal article" date="2017" name="Water Res.">
        <title>Comammox in drinking water systems.</title>
        <authorList>
            <person name="Wang Y."/>
            <person name="Ma L."/>
            <person name="Mao Y."/>
            <person name="Jiang X."/>
            <person name="Xia Y."/>
            <person name="Yu K."/>
            <person name="Li B."/>
            <person name="Zhang T."/>
        </authorList>
    </citation>
    <scope>NUCLEOTIDE SEQUENCE [LARGE SCALE GENOMIC DNA]</scope>
    <source>
        <strain evidence="17">SG_bin8</strain>
    </source>
</reference>
<sequence>MSTPESSPTIRLSDYRPPDHLIARVDLDIRLERKASEVFARLGVKPHPQGVAGAPLVLHRDHVMPARILLDGRALRADEIVVEARQLILHKVPDRPFTLDLLNVVDAEANTTLNGLYLSNDVFCTQCEAEGFRRITPFIDRPDVLARYRTRIEARKSETRYLLANGNPIASGDLAEGRHFALWDDPWPKPSYLFALVAGNLARVSDTFLTRSGREVRLDIFVEDGKEERCAFAMESLKRAMAWDEQAFGREYDLDVFMLVAVSDFNMGAMENKGLNIFNDKYVLADPRRATDSDFIDIEAIIGHEYFHNWTGNRITCRDWFQLCVKEGLTVFRDQEFTAAMRSPAVKRIMDVRRLRSAQFVEDQGPLAHPVRPNSYKEINNFYTATVYEKGAEIIRMLRTLIGEEHFSTGMTLYFERHDGQAVTVEDFITCFAETSGRDLAPFMRWYAQAGTPVVSVDIAYDAVAQTATLAFKQTLSPAAGDNALPQTIPVHIGLLDPQGRDMELHTADGAMAGNVIILDEATCKVTFHRIEQRPVPSLLRGFSAPVRLDVSLSDDDLVFLLTHDSDSFNRWQAGQTLATRQMAAAASGRQIKAAGVKAYLHALAQAIEASGTDDAFLALLLTLPSESDIAREIGTNIDPEAIHIARRDLRRRIGLSLREQLITRCTALPADDVQSMGGTATARRALRNALLDLLCTQADEHVLDMAERQFRDGQTMTEVYGALIALSQHDCRQRSEALAAFYDRHKGDALVIDKWLAVQAMVGETQTLRQVEELTRHPAFRLTNPNRVRALLSTFAFSNPSQFNRQDGAGYRFIADQVMALDRINPQIAARLATAFRAWAILEPGRRHLARAELERIASGGELSPDLAEMVQRTLQI</sequence>
<dbReference type="EC" id="3.4.11.2" evidence="4 12"/>
<gene>
    <name evidence="17" type="primary">pepN</name>
    <name evidence="17" type="ORF">A4S15_09720</name>
</gene>
<dbReference type="InterPro" id="IPR037144">
    <property type="entry name" value="Peptidase_M1_pepN_C_sf"/>
</dbReference>
<comment type="similarity">
    <text evidence="3">Belongs to the peptidase M1 family.</text>
</comment>
<dbReference type="RefSeq" id="WP_376799702.1">
    <property type="nucleotide sequence ID" value="NZ_DBNB01000033.1"/>
</dbReference>
<keyword evidence="11" id="KW-0482">Metalloprotease</keyword>
<evidence type="ECO:0000259" key="15">
    <source>
        <dbReference type="Pfam" id="PF17432"/>
    </source>
</evidence>
<feature type="domain" description="Peptidase M1 alanyl aminopeptidase C-terminal" evidence="15">
    <location>
        <begin position="555"/>
        <end position="877"/>
    </location>
</feature>
<dbReference type="NCBIfam" id="TIGR02414">
    <property type="entry name" value="pepN_proteo"/>
    <property type="match status" value="1"/>
</dbReference>
<dbReference type="Pfam" id="PF17900">
    <property type="entry name" value="Peptidase_M1_N"/>
    <property type="match status" value="1"/>
</dbReference>
<accession>A0A1W9HY01</accession>
<feature type="domain" description="Aminopeptidase N-like N-terminal" evidence="16">
    <location>
        <begin position="110"/>
        <end position="193"/>
    </location>
</feature>
<dbReference type="CDD" id="cd09600">
    <property type="entry name" value="M1_APN"/>
    <property type="match status" value="1"/>
</dbReference>
<keyword evidence="8" id="KW-0479">Metal-binding</keyword>
<evidence type="ECO:0000256" key="8">
    <source>
        <dbReference type="ARBA" id="ARBA00022723"/>
    </source>
</evidence>
<dbReference type="AlphaFoldDB" id="A0A1W9HY01"/>
<dbReference type="Gene3D" id="1.10.390.10">
    <property type="entry name" value="Neutral Protease Domain 2"/>
    <property type="match status" value="1"/>
</dbReference>
<evidence type="ECO:0000256" key="4">
    <source>
        <dbReference type="ARBA" id="ARBA00012564"/>
    </source>
</evidence>
<dbReference type="SUPFAM" id="SSF55486">
    <property type="entry name" value="Metalloproteases ('zincins'), catalytic domain"/>
    <property type="match status" value="1"/>
</dbReference>
<dbReference type="Pfam" id="PF01433">
    <property type="entry name" value="Peptidase_M1"/>
    <property type="match status" value="1"/>
</dbReference>
<dbReference type="GO" id="GO:0008270">
    <property type="term" value="F:zinc ion binding"/>
    <property type="evidence" value="ECO:0007669"/>
    <property type="project" value="InterPro"/>
</dbReference>
<evidence type="ECO:0000256" key="11">
    <source>
        <dbReference type="ARBA" id="ARBA00023049"/>
    </source>
</evidence>
<dbReference type="GO" id="GO:0008237">
    <property type="term" value="F:metallopeptidase activity"/>
    <property type="evidence" value="ECO:0007669"/>
    <property type="project" value="UniProtKB-UniRule"/>
</dbReference>
<evidence type="ECO:0000256" key="5">
    <source>
        <dbReference type="ARBA" id="ARBA00015611"/>
    </source>
</evidence>
<keyword evidence="10" id="KW-0862">Zinc</keyword>
<dbReference type="GO" id="GO:0006508">
    <property type="term" value="P:proteolysis"/>
    <property type="evidence" value="ECO:0007669"/>
    <property type="project" value="UniProtKB-UniRule"/>
</dbReference>
<dbReference type="InterPro" id="IPR001930">
    <property type="entry name" value="Peptidase_M1"/>
</dbReference>
<dbReference type="FunFam" id="3.30.2010.30:FF:000002">
    <property type="entry name" value="Putative aminopeptidase N"/>
    <property type="match status" value="1"/>
</dbReference>
<dbReference type="InterPro" id="IPR045357">
    <property type="entry name" value="Aminopeptidase_N-like_N"/>
</dbReference>
<protein>
    <recommendedName>
        <fullName evidence="5 12">Aminopeptidase N</fullName>
        <ecNumber evidence="4 12">3.4.11.2</ecNumber>
    </recommendedName>
</protein>
<evidence type="ECO:0000313" key="17">
    <source>
        <dbReference type="EMBL" id="OQW52084.1"/>
    </source>
</evidence>
<dbReference type="InterPro" id="IPR012779">
    <property type="entry name" value="Peptidase_M1_pepN"/>
</dbReference>
<comment type="catalytic activity">
    <reaction evidence="1">
        <text>Release of an N-terminal amino acid, Xaa-|-Yaa- from a peptide, amide or arylamide. Xaa is preferably Ala, but may be most amino acids including Pro (slow action). When a terminal hydrophobic residue is followed by a prolyl residue, the two may be released as an intact Xaa-Pro dipeptide.</text>
        <dbReference type="EC" id="3.4.11.2"/>
    </reaction>
</comment>
<dbReference type="InterPro" id="IPR014782">
    <property type="entry name" value="Peptidase_M1_dom"/>
</dbReference>
<dbReference type="Proteomes" id="UP000192872">
    <property type="component" value="Unassembled WGS sequence"/>
</dbReference>
<evidence type="ECO:0000259" key="16">
    <source>
        <dbReference type="Pfam" id="PF17900"/>
    </source>
</evidence>
<evidence type="ECO:0000256" key="10">
    <source>
        <dbReference type="ARBA" id="ARBA00022833"/>
    </source>
</evidence>
<feature type="domain" description="Peptidase M1 membrane alanine aminopeptidase" evidence="13">
    <location>
        <begin position="232"/>
        <end position="446"/>
    </location>
</feature>
<dbReference type="PRINTS" id="PR00756">
    <property type="entry name" value="ALADIPTASE"/>
</dbReference>
<keyword evidence="6 17" id="KW-0031">Aminopeptidase</keyword>
<keyword evidence="7" id="KW-0645">Protease</keyword>
<evidence type="ECO:0000256" key="3">
    <source>
        <dbReference type="ARBA" id="ARBA00010136"/>
    </source>
</evidence>
<evidence type="ECO:0000313" key="18">
    <source>
        <dbReference type="Proteomes" id="UP000192872"/>
    </source>
</evidence>
<evidence type="ECO:0000256" key="9">
    <source>
        <dbReference type="ARBA" id="ARBA00022801"/>
    </source>
</evidence>
<dbReference type="Pfam" id="PF17432">
    <property type="entry name" value="DUF3458_C"/>
    <property type="match status" value="1"/>
</dbReference>
<evidence type="ECO:0000256" key="6">
    <source>
        <dbReference type="ARBA" id="ARBA00022438"/>
    </source>
</evidence>
<dbReference type="InterPro" id="IPR042097">
    <property type="entry name" value="Aminopeptidase_N-like_N_sf"/>
</dbReference>
<evidence type="ECO:0000256" key="1">
    <source>
        <dbReference type="ARBA" id="ARBA00000098"/>
    </source>
</evidence>
<evidence type="ECO:0000256" key="7">
    <source>
        <dbReference type="ARBA" id="ARBA00022670"/>
    </source>
</evidence>
<feature type="domain" description="Peptidase M1 alanyl aminopeptidase Ig-like fold" evidence="14">
    <location>
        <begin position="451"/>
        <end position="550"/>
    </location>
</feature>